<sequence>MAEPSIIALTGTGISPSASVAPPDAVAAQDANEVADNVTEEPNPSFDFDFDLLDSDFEILMNCD</sequence>
<reference evidence="2" key="1">
    <citation type="journal article" date="2012" name="Nat. Biotechnol.">
        <title>Draft genome sequence of pigeonpea (Cajanus cajan), an orphan legume crop of resource-poor farmers.</title>
        <authorList>
            <person name="Varshney R.K."/>
            <person name="Chen W."/>
            <person name="Li Y."/>
            <person name="Bharti A.K."/>
            <person name="Saxena R.K."/>
            <person name="Schlueter J.A."/>
            <person name="Donoghue M.T."/>
            <person name="Azam S."/>
            <person name="Fan G."/>
            <person name="Whaley A.M."/>
            <person name="Farmer A.D."/>
            <person name="Sheridan J."/>
            <person name="Iwata A."/>
            <person name="Tuteja R."/>
            <person name="Penmetsa R.V."/>
            <person name="Wu W."/>
            <person name="Upadhyaya H.D."/>
            <person name="Yang S.P."/>
            <person name="Shah T."/>
            <person name="Saxena K.B."/>
            <person name="Michael T."/>
            <person name="McCombie W.R."/>
            <person name="Yang B."/>
            <person name="Zhang G."/>
            <person name="Yang H."/>
            <person name="Wang J."/>
            <person name="Spillane C."/>
            <person name="Cook D.R."/>
            <person name="May G.D."/>
            <person name="Xu X."/>
            <person name="Jackson S.A."/>
        </authorList>
    </citation>
    <scope>NUCLEOTIDE SEQUENCE [LARGE SCALE GENOMIC DNA]</scope>
</reference>
<feature type="compositionally biased region" description="Low complexity" evidence="1">
    <location>
        <begin position="15"/>
        <end position="31"/>
    </location>
</feature>
<keyword evidence="3" id="KW-1185">Reference proteome</keyword>
<organism evidence="2 3">
    <name type="scientific">Cajanus cajan</name>
    <name type="common">Pigeon pea</name>
    <name type="synonym">Cajanus indicus</name>
    <dbReference type="NCBI Taxonomy" id="3821"/>
    <lineage>
        <taxon>Eukaryota</taxon>
        <taxon>Viridiplantae</taxon>
        <taxon>Streptophyta</taxon>
        <taxon>Embryophyta</taxon>
        <taxon>Tracheophyta</taxon>
        <taxon>Spermatophyta</taxon>
        <taxon>Magnoliopsida</taxon>
        <taxon>eudicotyledons</taxon>
        <taxon>Gunneridae</taxon>
        <taxon>Pentapetalae</taxon>
        <taxon>rosids</taxon>
        <taxon>fabids</taxon>
        <taxon>Fabales</taxon>
        <taxon>Fabaceae</taxon>
        <taxon>Papilionoideae</taxon>
        <taxon>50 kb inversion clade</taxon>
        <taxon>NPAAA clade</taxon>
        <taxon>indigoferoid/millettioid clade</taxon>
        <taxon>Phaseoleae</taxon>
        <taxon>Cajanus</taxon>
    </lineage>
</organism>
<evidence type="ECO:0000313" key="3">
    <source>
        <dbReference type="Proteomes" id="UP000075243"/>
    </source>
</evidence>
<dbReference type="EMBL" id="KQ483432">
    <property type="protein sequence ID" value="KYP51775.1"/>
    <property type="molecule type" value="Genomic_DNA"/>
</dbReference>
<dbReference type="Proteomes" id="UP000075243">
    <property type="component" value="Unassembled WGS sequence"/>
</dbReference>
<dbReference type="Gramene" id="C.cajan_25539.t">
    <property type="protein sequence ID" value="C.cajan_25539.t.cds1"/>
    <property type="gene ID" value="C.cajan_25539"/>
</dbReference>
<accession>A0A151SAC0</accession>
<evidence type="ECO:0000256" key="1">
    <source>
        <dbReference type="SAM" id="MobiDB-lite"/>
    </source>
</evidence>
<dbReference type="AlphaFoldDB" id="A0A151SAC0"/>
<name>A0A151SAC0_CAJCA</name>
<protein>
    <submittedName>
        <fullName evidence="2">Uncharacterized protein</fullName>
    </submittedName>
</protein>
<proteinExistence type="predicted"/>
<evidence type="ECO:0000313" key="2">
    <source>
        <dbReference type="EMBL" id="KYP51775.1"/>
    </source>
</evidence>
<feature type="region of interest" description="Disordered" evidence="1">
    <location>
        <begin position="13"/>
        <end position="47"/>
    </location>
</feature>
<gene>
    <name evidence="2" type="ORF">KK1_026292</name>
</gene>